<organism evidence="1 2">
    <name type="scientific">Planktothrix tepida PCC 9214</name>
    <dbReference type="NCBI Taxonomy" id="671072"/>
    <lineage>
        <taxon>Bacteria</taxon>
        <taxon>Bacillati</taxon>
        <taxon>Cyanobacteriota</taxon>
        <taxon>Cyanophyceae</taxon>
        <taxon>Oscillatoriophycideae</taxon>
        <taxon>Oscillatoriales</taxon>
        <taxon>Microcoleaceae</taxon>
        <taxon>Planktothrix</taxon>
    </lineage>
</organism>
<proteinExistence type="predicted"/>
<name>A0A1J1LRP7_9CYAN</name>
<evidence type="ECO:0000313" key="1">
    <source>
        <dbReference type="EMBL" id="CUR35275.1"/>
    </source>
</evidence>
<reference evidence="2" key="1">
    <citation type="submission" date="2015-10" db="EMBL/GenBank/DDBJ databases">
        <authorList>
            <person name="Regsiter A."/>
            <person name="william w."/>
        </authorList>
    </citation>
    <scope>NUCLEOTIDE SEQUENCE [LARGE SCALE GENOMIC DNA]</scope>
</reference>
<dbReference type="Pfam" id="PF11536">
    <property type="entry name" value="DUF3226"/>
    <property type="match status" value="1"/>
</dbReference>
<dbReference type="STRING" id="671072.PL9214650714"/>
<dbReference type="InterPro" id="IPR024508">
    <property type="entry name" value="DUF3226"/>
</dbReference>
<gene>
    <name evidence="1" type="ORF">PL9214650714</name>
</gene>
<accession>A0A1J1LRP7</accession>
<evidence type="ECO:0000313" key="2">
    <source>
        <dbReference type="Proteomes" id="UP000184315"/>
    </source>
</evidence>
<protein>
    <submittedName>
        <fullName evidence="1">Uncharacterized protein</fullName>
    </submittedName>
</protein>
<sequence>MEKELEVSNLLIVESKNDKFFLQALIKKLNYDIEIDAPICIDDYECLEGLSEKRLVEALKSLLADIQKRQISKIGIVIDIDHYSKQDRLQFINQCLGQVFPLNHEFSDISQFITVNIPDYDSIKIACYFTNVEGQGELETVLKLIKTQESLYADCLDSWRTCLKSNNKSISDKDYDKFWISLYLRFDTCSRRDRYQAERKCSMTNFNYIMENKQDIWNFNHPVLDEIKDFLRLFVTES</sequence>
<dbReference type="AlphaFoldDB" id="A0A1J1LRP7"/>
<keyword evidence="2" id="KW-1185">Reference proteome</keyword>
<dbReference type="EMBL" id="CZDF01000172">
    <property type="protein sequence ID" value="CUR35275.1"/>
    <property type="molecule type" value="Genomic_DNA"/>
</dbReference>
<dbReference type="Proteomes" id="UP000184315">
    <property type="component" value="Unassembled WGS sequence"/>
</dbReference>